<dbReference type="Gene3D" id="3.30.1780.10">
    <property type="entry name" value="ornithine cyclodeaminase, domain 1"/>
    <property type="match status" value="1"/>
</dbReference>
<proteinExistence type="predicted"/>
<reference evidence="1" key="1">
    <citation type="submission" date="2023-04" db="EMBL/GenBank/DDBJ databases">
        <title>Black Yeasts Isolated from many extreme environments.</title>
        <authorList>
            <person name="Coleine C."/>
            <person name="Stajich J.E."/>
            <person name="Selbmann L."/>
        </authorList>
    </citation>
    <scope>NUCLEOTIDE SEQUENCE</scope>
    <source>
        <strain evidence="1">CCFEE 5312</strain>
    </source>
</reference>
<comment type="caution">
    <text evidence="1">The sequence shown here is derived from an EMBL/GenBank/DDBJ whole genome shotgun (WGS) entry which is preliminary data.</text>
</comment>
<keyword evidence="2" id="KW-1185">Reference proteome</keyword>
<dbReference type="Gene3D" id="3.40.50.720">
    <property type="entry name" value="NAD(P)-binding Rossmann-like Domain"/>
    <property type="match status" value="1"/>
</dbReference>
<accession>A0AAJ0LV23</accession>
<dbReference type="InterPro" id="IPR023401">
    <property type="entry name" value="ODC_N"/>
</dbReference>
<dbReference type="Pfam" id="PF02423">
    <property type="entry name" value="OCD_Mu_crystall"/>
    <property type="match status" value="1"/>
</dbReference>
<evidence type="ECO:0008006" key="3">
    <source>
        <dbReference type="Google" id="ProtNLM"/>
    </source>
</evidence>
<dbReference type="PANTHER" id="PTHR13812">
    <property type="entry name" value="KETIMINE REDUCTASE MU-CRYSTALLIN"/>
    <property type="match status" value="1"/>
</dbReference>
<organism evidence="1 2">
    <name type="scientific">Extremus antarcticus</name>
    <dbReference type="NCBI Taxonomy" id="702011"/>
    <lineage>
        <taxon>Eukaryota</taxon>
        <taxon>Fungi</taxon>
        <taxon>Dikarya</taxon>
        <taxon>Ascomycota</taxon>
        <taxon>Pezizomycotina</taxon>
        <taxon>Dothideomycetes</taxon>
        <taxon>Dothideomycetidae</taxon>
        <taxon>Mycosphaerellales</taxon>
        <taxon>Extremaceae</taxon>
        <taxon>Extremus</taxon>
    </lineage>
</organism>
<dbReference type="PANTHER" id="PTHR13812:SF23">
    <property type="entry name" value="PRNX PROTEIN"/>
    <property type="match status" value="1"/>
</dbReference>
<dbReference type="EMBL" id="JAWDJX010000006">
    <property type="protein sequence ID" value="KAK3056463.1"/>
    <property type="molecule type" value="Genomic_DNA"/>
</dbReference>
<sequence>MRLLTGDEISDTLLNLSRQDARKLLDALSGAMASFTVQQSKSSKEQSIHQPLRTVIQTAQNNTTLVMPVSDSSTTAVKVATVPANGPIQGAVTIYAATGQLLGVLNAAEITAFRTALASMTMLTRWAETVGGVEKREMVVFGAGKQAEWHVRLALLLVDEIQKVTVVNRTTKRLDDLERDTFGPLKISHSNVEFGCLAMDANDYEFRMADSLSAATVVCCCTPSKEPLFSSKQLMSGHSKPRFLSLIGSYKPDMQEVDTETIRLAGKVWVDSREACGEEAGELIRAKIGKEDLVEAGELFRENAIVRLDPAASLTVFKCVGYALMDLTIAEALLDVAASKGLGTTIDNF</sequence>
<gene>
    <name evidence="1" type="ORF">LTR09_002970</name>
</gene>
<evidence type="ECO:0000313" key="2">
    <source>
        <dbReference type="Proteomes" id="UP001271007"/>
    </source>
</evidence>
<evidence type="ECO:0000313" key="1">
    <source>
        <dbReference type="EMBL" id="KAK3056463.1"/>
    </source>
</evidence>
<name>A0AAJ0LV23_9PEZI</name>
<protein>
    <recommendedName>
        <fullName evidence="3">Ornithine cyclodeaminase</fullName>
    </recommendedName>
</protein>
<dbReference type="SUPFAM" id="SSF51735">
    <property type="entry name" value="NAD(P)-binding Rossmann-fold domains"/>
    <property type="match status" value="1"/>
</dbReference>
<dbReference type="Proteomes" id="UP001271007">
    <property type="component" value="Unassembled WGS sequence"/>
</dbReference>
<dbReference type="GO" id="GO:0005737">
    <property type="term" value="C:cytoplasm"/>
    <property type="evidence" value="ECO:0007669"/>
    <property type="project" value="TreeGrafter"/>
</dbReference>
<dbReference type="InterPro" id="IPR036291">
    <property type="entry name" value="NAD(P)-bd_dom_sf"/>
</dbReference>
<dbReference type="AlphaFoldDB" id="A0AAJ0LV23"/>
<dbReference type="InterPro" id="IPR003462">
    <property type="entry name" value="ODC_Mu_crystall"/>
</dbReference>